<reference evidence="2 3" key="1">
    <citation type="submission" date="2020-08" db="EMBL/GenBank/DDBJ databases">
        <authorList>
            <person name="Hejnol A."/>
        </authorList>
    </citation>
    <scope>NUCLEOTIDE SEQUENCE [LARGE SCALE GENOMIC DNA]</scope>
</reference>
<keyword evidence="3" id="KW-1185">Reference proteome</keyword>
<dbReference type="EMBL" id="CAJFCJ010000024">
    <property type="protein sequence ID" value="CAD5124888.1"/>
    <property type="molecule type" value="Genomic_DNA"/>
</dbReference>
<protein>
    <submittedName>
        <fullName evidence="2">Uncharacterized protein</fullName>
    </submittedName>
</protein>
<evidence type="ECO:0000313" key="3">
    <source>
        <dbReference type="Proteomes" id="UP000549394"/>
    </source>
</evidence>
<organism evidence="2 3">
    <name type="scientific">Dimorphilus gyrociliatus</name>
    <dbReference type="NCBI Taxonomy" id="2664684"/>
    <lineage>
        <taxon>Eukaryota</taxon>
        <taxon>Metazoa</taxon>
        <taxon>Spiralia</taxon>
        <taxon>Lophotrochozoa</taxon>
        <taxon>Annelida</taxon>
        <taxon>Polychaeta</taxon>
        <taxon>Polychaeta incertae sedis</taxon>
        <taxon>Dinophilidae</taxon>
        <taxon>Dimorphilus</taxon>
    </lineage>
</organism>
<evidence type="ECO:0000313" key="2">
    <source>
        <dbReference type="EMBL" id="CAD5124888.1"/>
    </source>
</evidence>
<sequence>MDRSTHNMSSSIQRQPTRIDLSVPETQVKKLNTIRVKAFKRLPSPKPKDSLPVLVQHRRPYDLKAIGKAYVKSLSPSVSDVDSGKGSSIIHDELPWIIRLKRKRRSTQTCRPTPRTVDEDLAKCLNRCLKVQTPLLSTRMVQSELGFRTSSSLTLPRVLGCSRLGEPKSNLSKFHSAENIRLAGAVDEVRVIN</sequence>
<comment type="caution">
    <text evidence="2">The sequence shown here is derived from an EMBL/GenBank/DDBJ whole genome shotgun (WGS) entry which is preliminary data.</text>
</comment>
<name>A0A7I8W9T0_9ANNE</name>
<gene>
    <name evidence="2" type="ORF">DGYR_LOCUS12362</name>
</gene>
<dbReference type="Proteomes" id="UP000549394">
    <property type="component" value="Unassembled WGS sequence"/>
</dbReference>
<dbReference type="AlphaFoldDB" id="A0A7I8W9T0"/>
<evidence type="ECO:0000256" key="1">
    <source>
        <dbReference type="SAM" id="MobiDB-lite"/>
    </source>
</evidence>
<feature type="region of interest" description="Disordered" evidence="1">
    <location>
        <begin position="1"/>
        <end position="21"/>
    </location>
</feature>
<accession>A0A7I8W9T0</accession>
<proteinExistence type="predicted"/>
<feature type="compositionally biased region" description="Polar residues" evidence="1">
    <location>
        <begin position="1"/>
        <end position="16"/>
    </location>
</feature>